<dbReference type="GO" id="GO:0035251">
    <property type="term" value="F:UDP-glucosyltransferase activity"/>
    <property type="evidence" value="ECO:0007669"/>
    <property type="project" value="TreeGrafter"/>
</dbReference>
<dbReference type="Pfam" id="PF00201">
    <property type="entry name" value="UDPGT"/>
    <property type="match status" value="1"/>
</dbReference>
<dbReference type="PROSITE" id="PS00375">
    <property type="entry name" value="UDPGT"/>
    <property type="match status" value="1"/>
</dbReference>
<name>A0A2P5G1C5_TREOI</name>
<dbReference type="EC" id="2.4.1.-" evidence="5"/>
<proteinExistence type="inferred from homology"/>
<dbReference type="EMBL" id="JXTC01000001">
    <property type="protein sequence ID" value="POO03854.1"/>
    <property type="molecule type" value="Genomic_DNA"/>
</dbReference>
<comment type="caution">
    <text evidence="6">The sequence shown here is derived from an EMBL/GenBank/DDBJ whole genome shotgun (WGS) entry which is preliminary data.</text>
</comment>
<dbReference type="InterPro" id="IPR035595">
    <property type="entry name" value="UDP_glycos_trans_CS"/>
</dbReference>
<evidence type="ECO:0000256" key="2">
    <source>
        <dbReference type="ARBA" id="ARBA00022676"/>
    </source>
</evidence>
<dbReference type="InterPro" id="IPR002213">
    <property type="entry name" value="UDP_glucos_trans"/>
</dbReference>
<keyword evidence="7" id="KW-1185">Reference proteome</keyword>
<dbReference type="AlphaFoldDB" id="A0A2P5G1C5"/>
<dbReference type="FunFam" id="3.40.50.2000:FF:000107">
    <property type="entry name" value="Glycosyltransferase"/>
    <property type="match status" value="1"/>
</dbReference>
<gene>
    <name evidence="6" type="ORF">TorRG33x02_001580</name>
</gene>
<organism evidence="6 7">
    <name type="scientific">Trema orientale</name>
    <name type="common">Charcoal tree</name>
    <name type="synonym">Celtis orientalis</name>
    <dbReference type="NCBI Taxonomy" id="63057"/>
    <lineage>
        <taxon>Eukaryota</taxon>
        <taxon>Viridiplantae</taxon>
        <taxon>Streptophyta</taxon>
        <taxon>Embryophyta</taxon>
        <taxon>Tracheophyta</taxon>
        <taxon>Spermatophyta</taxon>
        <taxon>Magnoliopsida</taxon>
        <taxon>eudicotyledons</taxon>
        <taxon>Gunneridae</taxon>
        <taxon>Pentapetalae</taxon>
        <taxon>rosids</taxon>
        <taxon>fabids</taxon>
        <taxon>Rosales</taxon>
        <taxon>Cannabaceae</taxon>
        <taxon>Trema</taxon>
    </lineage>
</organism>
<keyword evidence="3 4" id="KW-0808">Transferase</keyword>
<dbReference type="OrthoDB" id="5835829at2759"/>
<dbReference type="InParanoid" id="A0A2P5G1C5"/>
<dbReference type="SUPFAM" id="SSF53756">
    <property type="entry name" value="UDP-Glycosyltransferase/glycogen phosphorylase"/>
    <property type="match status" value="1"/>
</dbReference>
<evidence type="ECO:0000256" key="4">
    <source>
        <dbReference type="RuleBase" id="RU003718"/>
    </source>
</evidence>
<keyword evidence="2 4" id="KW-0328">Glycosyltransferase</keyword>
<protein>
    <recommendedName>
        <fullName evidence="5">Glycosyltransferase</fullName>
        <ecNumber evidence="5">2.4.1.-</ecNumber>
    </recommendedName>
</protein>
<evidence type="ECO:0000256" key="5">
    <source>
        <dbReference type="RuleBase" id="RU362057"/>
    </source>
</evidence>
<evidence type="ECO:0000313" key="7">
    <source>
        <dbReference type="Proteomes" id="UP000237000"/>
    </source>
</evidence>
<evidence type="ECO:0000256" key="3">
    <source>
        <dbReference type="ARBA" id="ARBA00022679"/>
    </source>
</evidence>
<dbReference type="PANTHER" id="PTHR48047">
    <property type="entry name" value="GLYCOSYLTRANSFERASE"/>
    <property type="match status" value="1"/>
</dbReference>
<accession>A0A2P5G1C5</accession>
<evidence type="ECO:0000256" key="1">
    <source>
        <dbReference type="ARBA" id="ARBA00009995"/>
    </source>
</evidence>
<dbReference type="CDD" id="cd03784">
    <property type="entry name" value="GT1_Gtf-like"/>
    <property type="match status" value="1"/>
</dbReference>
<dbReference type="Proteomes" id="UP000237000">
    <property type="component" value="Unassembled WGS sequence"/>
</dbReference>
<comment type="similarity">
    <text evidence="1 4">Belongs to the UDP-glycosyltransferase family.</text>
</comment>
<sequence length="476" mass="52067">MAPRPSTVPQVVIFPFMAQGHTLPLLDLSKALSSKQINVTIITTPSNAKSILDHVSKHPNIRLIELPFPTADGVPRGCENTSQLPSMEYHAPFLMATKRLRKPFERVLNDMKESQSLPLCVVSDFFLGFTQPVCQSFGIPRLVFHGMGVLPMAICKASWVHKPNPDPDSGHIDLPGLKLPFVLTASDLPHEVVNSSDLNDPMSQFLEEVGDADVNSWGVIVNSFEDLELGRVSYFESFYKNGARAWCIGPLNLHDEDVNTQNAPFGSTNVMKWLKEHESRSGSVLYVSFGSQADVSDAQLDEVGLGLVESGVQFIWVVRSTTWSPPNDMKERLDDRRGLIVSDWVDQRRILSHVSIGGFLSHCGWNSVLESLSVGVPILAWPMMAEQALNARVVVDGLGAGVRVRNQGVAGGSGNGVVSWKAISKGVRELMGEGEKGTSARERARVLGGVARRAVEEGGSSYKTLDELLQKLQCQC</sequence>
<evidence type="ECO:0000313" key="6">
    <source>
        <dbReference type="EMBL" id="POO03854.1"/>
    </source>
</evidence>
<reference evidence="7" key="1">
    <citation type="submission" date="2016-06" db="EMBL/GenBank/DDBJ databases">
        <title>Parallel loss of symbiosis genes in relatives of nitrogen-fixing non-legume Parasponia.</title>
        <authorList>
            <person name="Van Velzen R."/>
            <person name="Holmer R."/>
            <person name="Bu F."/>
            <person name="Rutten L."/>
            <person name="Van Zeijl A."/>
            <person name="Liu W."/>
            <person name="Santuari L."/>
            <person name="Cao Q."/>
            <person name="Sharma T."/>
            <person name="Shen D."/>
            <person name="Roswanjaya Y."/>
            <person name="Wardhani T."/>
            <person name="Kalhor M.S."/>
            <person name="Jansen J."/>
            <person name="Van den Hoogen J."/>
            <person name="Gungor B."/>
            <person name="Hartog M."/>
            <person name="Hontelez J."/>
            <person name="Verver J."/>
            <person name="Yang W.-C."/>
            <person name="Schijlen E."/>
            <person name="Repin R."/>
            <person name="Schilthuizen M."/>
            <person name="Schranz E."/>
            <person name="Heidstra R."/>
            <person name="Miyata K."/>
            <person name="Fedorova E."/>
            <person name="Kohlen W."/>
            <person name="Bisseling T."/>
            <person name="Smit S."/>
            <person name="Geurts R."/>
        </authorList>
    </citation>
    <scope>NUCLEOTIDE SEQUENCE [LARGE SCALE GENOMIC DNA]</scope>
    <source>
        <strain evidence="7">cv. RG33-2</strain>
    </source>
</reference>
<dbReference type="PANTHER" id="PTHR48047:SF185">
    <property type="entry name" value="GLYCOSYLTRANSFERASE"/>
    <property type="match status" value="1"/>
</dbReference>
<dbReference type="Gene3D" id="3.40.50.2000">
    <property type="entry name" value="Glycogen Phosphorylase B"/>
    <property type="match status" value="2"/>
</dbReference>